<dbReference type="InterPro" id="IPR006094">
    <property type="entry name" value="Oxid_FAD_bind_N"/>
</dbReference>
<dbReference type="Gene3D" id="3.30.43.10">
    <property type="entry name" value="Uridine Diphospho-n-acetylenolpyruvylglucosamine Reductase, domain 2"/>
    <property type="match status" value="1"/>
</dbReference>
<reference evidence="7 8" key="1">
    <citation type="submission" date="2019-02" db="EMBL/GenBank/DDBJ databases">
        <title>Kribbella capetownensis sp. nov. and Kribbella speibonae sp. nov., isolated from soil.</title>
        <authorList>
            <person name="Curtis S.M."/>
            <person name="Norton I."/>
            <person name="Everest G.J."/>
            <person name="Meyers P.R."/>
        </authorList>
    </citation>
    <scope>NUCLEOTIDE SEQUENCE [LARGE SCALE GENOMIC DNA]</scope>
    <source>
        <strain evidence="7 8">NRRL B-24813</strain>
    </source>
</reference>
<dbReference type="AlphaFoldDB" id="A0A4R0KDT3"/>
<dbReference type="InterPro" id="IPR012951">
    <property type="entry name" value="BBE"/>
</dbReference>
<keyword evidence="3" id="KW-0285">Flavoprotein</keyword>
<dbReference type="PROSITE" id="PS51387">
    <property type="entry name" value="FAD_PCMH"/>
    <property type="match status" value="1"/>
</dbReference>
<dbReference type="EMBL" id="SJKB01000012">
    <property type="protein sequence ID" value="TCC56556.1"/>
    <property type="molecule type" value="Genomic_DNA"/>
</dbReference>
<dbReference type="RefSeq" id="WP_131363096.1">
    <property type="nucleotide sequence ID" value="NZ_SJKB01000012.1"/>
</dbReference>
<dbReference type="GO" id="GO:0071949">
    <property type="term" value="F:FAD binding"/>
    <property type="evidence" value="ECO:0007669"/>
    <property type="project" value="InterPro"/>
</dbReference>
<protein>
    <submittedName>
        <fullName evidence="7">FAD-binding oxidoreductase</fullName>
    </submittedName>
</protein>
<dbReference type="Gene3D" id="3.40.462.20">
    <property type="match status" value="1"/>
</dbReference>
<keyword evidence="4" id="KW-0274">FAD</keyword>
<comment type="similarity">
    <text evidence="2">Belongs to the oxygen-dependent FAD-linked oxidoreductase family.</text>
</comment>
<comment type="caution">
    <text evidence="7">The sequence shown here is derived from an EMBL/GenBank/DDBJ whole genome shotgun (WGS) entry which is preliminary data.</text>
</comment>
<evidence type="ECO:0000313" key="8">
    <source>
        <dbReference type="Proteomes" id="UP000291144"/>
    </source>
</evidence>
<keyword evidence="8" id="KW-1185">Reference proteome</keyword>
<evidence type="ECO:0000259" key="6">
    <source>
        <dbReference type="PROSITE" id="PS51387"/>
    </source>
</evidence>
<dbReference type="InterPro" id="IPR036318">
    <property type="entry name" value="FAD-bd_PCMH-like_sf"/>
</dbReference>
<dbReference type="PANTHER" id="PTHR42973">
    <property type="entry name" value="BINDING OXIDOREDUCTASE, PUTATIVE (AFU_ORTHOLOGUE AFUA_1G17690)-RELATED"/>
    <property type="match status" value="1"/>
</dbReference>
<dbReference type="InterPro" id="IPR016166">
    <property type="entry name" value="FAD-bd_PCMH"/>
</dbReference>
<evidence type="ECO:0000256" key="1">
    <source>
        <dbReference type="ARBA" id="ARBA00001974"/>
    </source>
</evidence>
<accession>A0A4R0KDT3</accession>
<gene>
    <name evidence="7" type="ORF">E0H73_33330</name>
</gene>
<organism evidence="7 8">
    <name type="scientific">Kribbella pittospori</name>
    <dbReference type="NCBI Taxonomy" id="722689"/>
    <lineage>
        <taxon>Bacteria</taxon>
        <taxon>Bacillati</taxon>
        <taxon>Actinomycetota</taxon>
        <taxon>Actinomycetes</taxon>
        <taxon>Propionibacteriales</taxon>
        <taxon>Kribbellaceae</taxon>
        <taxon>Kribbella</taxon>
    </lineage>
</organism>
<dbReference type="PROSITE" id="PS00862">
    <property type="entry name" value="OX2_COVAL_FAD"/>
    <property type="match status" value="1"/>
</dbReference>
<dbReference type="InterPro" id="IPR050416">
    <property type="entry name" value="FAD-linked_Oxidoreductase"/>
</dbReference>
<evidence type="ECO:0000313" key="7">
    <source>
        <dbReference type="EMBL" id="TCC56556.1"/>
    </source>
</evidence>
<keyword evidence="5" id="KW-0560">Oxidoreductase</keyword>
<proteinExistence type="inferred from homology"/>
<dbReference type="InterPro" id="IPR016169">
    <property type="entry name" value="FAD-bd_PCMH_sub2"/>
</dbReference>
<dbReference type="OrthoDB" id="3682986at2"/>
<dbReference type="Pfam" id="PF08031">
    <property type="entry name" value="BBE"/>
    <property type="match status" value="1"/>
</dbReference>
<dbReference type="PANTHER" id="PTHR42973:SF39">
    <property type="entry name" value="FAD-BINDING PCMH-TYPE DOMAIN-CONTAINING PROTEIN"/>
    <property type="match status" value="1"/>
</dbReference>
<sequence>MSDTIERPPGARPEGFGGVVLRSGDAAYDDARTVFNAMVDKRPAMIAQCESAADVQAAVRYGVAQNLEIAVRGGGHGVAGTGVTEGGLVVDLRRLNDVQIDPEARLARVGGGATWADFDRACRPYWLATTGGRVSTTGVAGLTLGGGSGWLERKFGLACDALVSVELVTADGRLIIADETKNTELFWALHGGGGNFGVATSMTFKLQPLPAVTLAMLMWPADAGPTVIGAYRDLLEQGAPEELGGGAIYLTAPPEDFVPQHLQGKLIVAVGAVYAGSEAELRDALAPIFALAPEGQMVAEMPYDVLQSALDDPPGFRNYWSAEHLSSLPDPAIQAFCDRVVDMPSPSPSQQLLVPWGGEVLRGADKWPLPHRQAAWVAHPFGLWADPAEDTRGIRWARDLCADLKEWATGYVYLNFIGNEGQNRVIAGFGEANYQRLSRVKCEYDPENIFHLNQNIEPGWPG</sequence>
<evidence type="ECO:0000256" key="2">
    <source>
        <dbReference type="ARBA" id="ARBA00005466"/>
    </source>
</evidence>
<dbReference type="GO" id="GO:0016491">
    <property type="term" value="F:oxidoreductase activity"/>
    <property type="evidence" value="ECO:0007669"/>
    <property type="project" value="UniProtKB-KW"/>
</dbReference>
<dbReference type="Pfam" id="PF01565">
    <property type="entry name" value="FAD_binding_4"/>
    <property type="match status" value="1"/>
</dbReference>
<dbReference type="SUPFAM" id="SSF56176">
    <property type="entry name" value="FAD-binding/transporter-associated domain-like"/>
    <property type="match status" value="1"/>
</dbReference>
<evidence type="ECO:0000256" key="5">
    <source>
        <dbReference type="ARBA" id="ARBA00023002"/>
    </source>
</evidence>
<dbReference type="InterPro" id="IPR016167">
    <property type="entry name" value="FAD-bd_PCMH_sub1"/>
</dbReference>
<dbReference type="Gene3D" id="3.30.465.10">
    <property type="match status" value="1"/>
</dbReference>
<evidence type="ECO:0000256" key="3">
    <source>
        <dbReference type="ARBA" id="ARBA00022630"/>
    </source>
</evidence>
<dbReference type="Proteomes" id="UP000291144">
    <property type="component" value="Unassembled WGS sequence"/>
</dbReference>
<evidence type="ECO:0000256" key="4">
    <source>
        <dbReference type="ARBA" id="ARBA00022827"/>
    </source>
</evidence>
<name>A0A4R0KDT3_9ACTN</name>
<feature type="domain" description="FAD-binding PCMH-type" evidence="6">
    <location>
        <begin position="38"/>
        <end position="209"/>
    </location>
</feature>
<dbReference type="InterPro" id="IPR006093">
    <property type="entry name" value="Oxy_OxRdtase_FAD_BS"/>
</dbReference>
<comment type="cofactor">
    <cofactor evidence="1">
        <name>FAD</name>
        <dbReference type="ChEBI" id="CHEBI:57692"/>
    </cofactor>
</comment>